<reference evidence="5 6" key="1">
    <citation type="submission" date="2022-06" db="EMBL/GenBank/DDBJ databases">
        <title>Genomic Encyclopedia of Archaeal and Bacterial Type Strains, Phase II (KMG-II): from individual species to whole genera.</title>
        <authorList>
            <person name="Goeker M."/>
        </authorList>
    </citation>
    <scope>NUCLEOTIDE SEQUENCE [LARGE SCALE GENOMIC DNA]</scope>
    <source>
        <strain evidence="5 6">DSM 45037</strain>
    </source>
</reference>
<dbReference type="GO" id="GO:0016829">
    <property type="term" value="F:lyase activity"/>
    <property type="evidence" value="ECO:0007669"/>
    <property type="project" value="UniProtKB-KW"/>
</dbReference>
<dbReference type="Proteomes" id="UP001205740">
    <property type="component" value="Unassembled WGS sequence"/>
</dbReference>
<keyword evidence="6" id="KW-1185">Reference proteome</keyword>
<feature type="domain" description="HpcH/HpaI aldolase/citrate lyase" evidence="4">
    <location>
        <begin position="14"/>
        <end position="246"/>
    </location>
</feature>
<accession>A0ABT1H6S1</accession>
<keyword evidence="2" id="KW-0479">Metal-binding</keyword>
<evidence type="ECO:0000256" key="3">
    <source>
        <dbReference type="ARBA" id="ARBA00022842"/>
    </source>
</evidence>
<keyword evidence="3" id="KW-0460">Magnesium</keyword>
<dbReference type="InterPro" id="IPR011206">
    <property type="entry name" value="Citrate_lyase_beta/mcl1/mcl2"/>
</dbReference>
<evidence type="ECO:0000313" key="5">
    <source>
        <dbReference type="EMBL" id="MCP2162936.1"/>
    </source>
</evidence>
<dbReference type="EMBL" id="JAMTCG010000009">
    <property type="protein sequence ID" value="MCP2162936.1"/>
    <property type="molecule type" value="Genomic_DNA"/>
</dbReference>
<dbReference type="RefSeq" id="WP_253656505.1">
    <property type="nucleotide sequence ID" value="NZ_BAAAOE010000003.1"/>
</dbReference>
<dbReference type="Gene3D" id="3.20.20.60">
    <property type="entry name" value="Phosphoenolpyruvate-binding domains"/>
    <property type="match status" value="1"/>
</dbReference>
<dbReference type="InterPro" id="IPR040442">
    <property type="entry name" value="Pyrv_kinase-like_dom_sf"/>
</dbReference>
<dbReference type="PANTHER" id="PTHR32308:SF10">
    <property type="entry name" value="CITRATE LYASE SUBUNIT BETA"/>
    <property type="match status" value="1"/>
</dbReference>
<keyword evidence="5" id="KW-0456">Lyase</keyword>
<comment type="cofactor">
    <cofactor evidence="1">
        <name>Mg(2+)</name>
        <dbReference type="ChEBI" id="CHEBI:18420"/>
    </cofactor>
</comment>
<dbReference type="PIRSF" id="PIRSF015582">
    <property type="entry name" value="Cit_lyase_B"/>
    <property type="match status" value="1"/>
</dbReference>
<evidence type="ECO:0000313" key="6">
    <source>
        <dbReference type="Proteomes" id="UP001205740"/>
    </source>
</evidence>
<dbReference type="InterPro" id="IPR015813">
    <property type="entry name" value="Pyrv/PenolPyrv_kinase-like_dom"/>
</dbReference>
<dbReference type="Pfam" id="PF03328">
    <property type="entry name" value="HpcH_HpaI"/>
    <property type="match status" value="1"/>
</dbReference>
<evidence type="ECO:0000259" key="4">
    <source>
        <dbReference type="Pfam" id="PF03328"/>
    </source>
</evidence>
<evidence type="ECO:0000256" key="2">
    <source>
        <dbReference type="ARBA" id="ARBA00022723"/>
    </source>
</evidence>
<proteinExistence type="predicted"/>
<dbReference type="InterPro" id="IPR005000">
    <property type="entry name" value="Aldolase/citrate-lyase_domain"/>
</dbReference>
<dbReference type="SUPFAM" id="SSF51621">
    <property type="entry name" value="Phosphoenolpyruvate/pyruvate domain"/>
    <property type="match status" value="1"/>
</dbReference>
<comment type="caution">
    <text evidence="5">The sequence shown here is derived from an EMBL/GenBank/DDBJ whole genome shotgun (WGS) entry which is preliminary data.</text>
</comment>
<dbReference type="PANTHER" id="PTHR32308">
    <property type="entry name" value="LYASE BETA SUBUNIT, PUTATIVE (AFU_ORTHOLOGUE AFUA_4G13030)-RELATED"/>
    <property type="match status" value="1"/>
</dbReference>
<name>A0ABT1H6S1_9NOCA</name>
<protein>
    <submittedName>
        <fullName evidence="5">Citrate lyase subunit beta / citryl-CoA lyase</fullName>
    </submittedName>
</protein>
<organism evidence="5 6">
    <name type="scientific">Williamsia serinedens</name>
    <dbReference type="NCBI Taxonomy" id="391736"/>
    <lineage>
        <taxon>Bacteria</taxon>
        <taxon>Bacillati</taxon>
        <taxon>Actinomycetota</taxon>
        <taxon>Actinomycetes</taxon>
        <taxon>Mycobacteriales</taxon>
        <taxon>Nocardiaceae</taxon>
        <taxon>Williamsia</taxon>
    </lineage>
</organism>
<gene>
    <name evidence="5" type="ORF">LX12_004148</name>
</gene>
<sequence length="319" mass="33138">MQTTPVQGRSAARRTILAVPGNSSRMLAKARDSAADEVFCDLEDAVPPSEKEAARAGIVAALNTGGWRPGRRSVRVNGWSAGPWTHEDVIAVVTGAGAHLDSIIVPKVRSGAEVVAVSLLLDQLEARCDLAPRSIALQAQIEDARALTAIDEIASASPRLEALVIGPADMAADLGMRTLTTGEQPVGYTLGDAHHHVMMTVLVAARAHGLAAVDGPYLALENPDGLRRIASAAAALGFDGKWVIHPGQIDTVNEVFTPPDEAVAEARTLLDAYAAATSDARGAARHGGEMIDEASAAMARSVLARAAAAGTDIGRRTFS</sequence>
<evidence type="ECO:0000256" key="1">
    <source>
        <dbReference type="ARBA" id="ARBA00001946"/>
    </source>
</evidence>